<evidence type="ECO:0000313" key="2">
    <source>
        <dbReference type="EMBL" id="GGG48070.1"/>
    </source>
</evidence>
<gene>
    <name evidence="2" type="ORF">GCM10010964_39360</name>
</gene>
<dbReference type="AlphaFoldDB" id="A0A8J3ECN8"/>
<evidence type="ECO:0000259" key="1">
    <source>
        <dbReference type="Pfam" id="PF13472"/>
    </source>
</evidence>
<dbReference type="InterPro" id="IPR013830">
    <property type="entry name" value="SGNH_hydro"/>
</dbReference>
<reference evidence="2 3" key="1">
    <citation type="journal article" date="2014" name="Int. J. Syst. Evol. Microbiol.">
        <title>Complete genome sequence of Corynebacterium casei LMG S-19264T (=DSM 44701T), isolated from a smear-ripened cheese.</title>
        <authorList>
            <consortium name="US DOE Joint Genome Institute (JGI-PGF)"/>
            <person name="Walter F."/>
            <person name="Albersmeier A."/>
            <person name="Kalinowski J."/>
            <person name="Ruckert C."/>
        </authorList>
    </citation>
    <scope>NUCLEOTIDE SEQUENCE [LARGE SCALE GENOMIC DNA]</scope>
    <source>
        <strain evidence="2 3">CGMCC 1.16330</strain>
    </source>
</reference>
<dbReference type="Pfam" id="PF13472">
    <property type="entry name" value="Lipase_GDSL_2"/>
    <property type="match status" value="1"/>
</dbReference>
<dbReference type="RefSeq" id="WP_188903372.1">
    <property type="nucleotide sequence ID" value="NZ_BMKS01000017.1"/>
</dbReference>
<dbReference type="GO" id="GO:0016788">
    <property type="term" value="F:hydrolase activity, acting on ester bonds"/>
    <property type="evidence" value="ECO:0007669"/>
    <property type="project" value="UniProtKB-ARBA"/>
</dbReference>
<feature type="domain" description="SGNH hydrolase-type esterase" evidence="1">
    <location>
        <begin position="6"/>
        <end position="187"/>
    </location>
</feature>
<protein>
    <recommendedName>
        <fullName evidence="1">SGNH hydrolase-type esterase domain-containing protein</fullName>
    </recommendedName>
</protein>
<sequence length="221" mass="23411">MGHVVLLGDSTFDNASHLGHGEPDVVAQLRARLPAAAGWRATLRAVDGAVTDEVGLQLDRLPPDASHLVVSVGGNDALGHAEVLGEEVRTVAEALARIAGIGARFRRRYRAMLGAVLARGLPTAVCTIYDARLPDPRQRALAAAALTAFNDVITREAFARGLPLIDLRLVCDRDEDYANPIEPSARGGEKIAAAIADLLARHDFARRRSEVFGGEGGDGRG</sequence>
<evidence type="ECO:0000313" key="3">
    <source>
        <dbReference type="Proteomes" id="UP000597507"/>
    </source>
</evidence>
<comment type="caution">
    <text evidence="2">The sequence shown here is derived from an EMBL/GenBank/DDBJ whole genome shotgun (WGS) entry which is preliminary data.</text>
</comment>
<dbReference type="Proteomes" id="UP000597507">
    <property type="component" value="Unassembled WGS sequence"/>
</dbReference>
<name>A0A8J3ECN8_9PROT</name>
<dbReference type="SUPFAM" id="SSF52266">
    <property type="entry name" value="SGNH hydrolase"/>
    <property type="match status" value="1"/>
</dbReference>
<dbReference type="InterPro" id="IPR036514">
    <property type="entry name" value="SGNH_hydro_sf"/>
</dbReference>
<keyword evidence="3" id="KW-1185">Reference proteome</keyword>
<proteinExistence type="predicted"/>
<organism evidence="2 3">
    <name type="scientific">Caldovatus sediminis</name>
    <dbReference type="NCBI Taxonomy" id="2041189"/>
    <lineage>
        <taxon>Bacteria</taxon>
        <taxon>Pseudomonadati</taxon>
        <taxon>Pseudomonadota</taxon>
        <taxon>Alphaproteobacteria</taxon>
        <taxon>Acetobacterales</taxon>
        <taxon>Roseomonadaceae</taxon>
        <taxon>Caldovatus</taxon>
    </lineage>
</organism>
<accession>A0A8J3ECN8</accession>
<dbReference type="EMBL" id="BMKS01000017">
    <property type="protein sequence ID" value="GGG48070.1"/>
    <property type="molecule type" value="Genomic_DNA"/>
</dbReference>
<dbReference type="Gene3D" id="3.40.50.1110">
    <property type="entry name" value="SGNH hydrolase"/>
    <property type="match status" value="1"/>
</dbReference>